<feature type="site" description="Important for activity" evidence="8">
    <location>
        <position position="8"/>
    </location>
</feature>
<dbReference type="PANTHER" id="PTHR43095">
    <property type="entry name" value="SUGAR KINASE"/>
    <property type="match status" value="1"/>
</dbReference>
<dbReference type="GO" id="GO:0005998">
    <property type="term" value="P:xylulose catabolic process"/>
    <property type="evidence" value="ECO:0007669"/>
    <property type="project" value="UniProtKB-UniRule"/>
</dbReference>
<evidence type="ECO:0000256" key="1">
    <source>
        <dbReference type="ARBA" id="ARBA00009156"/>
    </source>
</evidence>
<dbReference type="NCBIfam" id="TIGR01312">
    <property type="entry name" value="XylB"/>
    <property type="match status" value="1"/>
</dbReference>
<evidence type="ECO:0000256" key="4">
    <source>
        <dbReference type="ARBA" id="ARBA00022741"/>
    </source>
</evidence>
<evidence type="ECO:0000256" key="3">
    <source>
        <dbReference type="ARBA" id="ARBA00022679"/>
    </source>
</evidence>
<dbReference type="PROSITE" id="PS00445">
    <property type="entry name" value="FGGY_KINASES_2"/>
    <property type="match status" value="1"/>
</dbReference>
<dbReference type="EMBL" id="JADKPN010000002">
    <property type="protein sequence ID" value="MBF4762627.1"/>
    <property type="molecule type" value="Genomic_DNA"/>
</dbReference>
<dbReference type="InterPro" id="IPR043129">
    <property type="entry name" value="ATPase_NBD"/>
</dbReference>
<evidence type="ECO:0000259" key="12">
    <source>
        <dbReference type="Pfam" id="PF02782"/>
    </source>
</evidence>
<protein>
    <recommendedName>
        <fullName evidence="8 10">Xylulose kinase</fullName>
        <shortName evidence="8 10">Xylulokinase</shortName>
        <ecNumber evidence="8 10">2.7.1.17</ecNumber>
    </recommendedName>
</protein>
<dbReference type="InterPro" id="IPR050406">
    <property type="entry name" value="FGGY_Carb_Kinase"/>
</dbReference>
<dbReference type="CDD" id="cd07809">
    <property type="entry name" value="ASKHA_NBD_FGGY_BaXK-like"/>
    <property type="match status" value="1"/>
</dbReference>
<dbReference type="GO" id="GO:0005524">
    <property type="term" value="F:ATP binding"/>
    <property type="evidence" value="ECO:0007669"/>
    <property type="project" value="UniProtKB-UniRule"/>
</dbReference>
<dbReference type="Gene3D" id="3.30.420.40">
    <property type="match status" value="2"/>
</dbReference>
<feature type="active site" description="Proton acceptor" evidence="8">
    <location>
        <position position="226"/>
    </location>
</feature>
<dbReference type="InterPro" id="IPR000577">
    <property type="entry name" value="Carb_kinase_FGGY"/>
</dbReference>
<keyword evidence="7 8" id="KW-0119">Carbohydrate metabolism</keyword>
<dbReference type="GO" id="GO:0004856">
    <property type="term" value="F:D-xylulokinase activity"/>
    <property type="evidence" value="ECO:0007669"/>
    <property type="project" value="UniProtKB-UniRule"/>
</dbReference>
<proteinExistence type="inferred from homology"/>
<evidence type="ECO:0000256" key="5">
    <source>
        <dbReference type="ARBA" id="ARBA00022777"/>
    </source>
</evidence>
<keyword evidence="14" id="KW-1185">Reference proteome</keyword>
<dbReference type="Proteomes" id="UP000640489">
    <property type="component" value="Unassembled WGS sequence"/>
</dbReference>
<dbReference type="Pfam" id="PF00370">
    <property type="entry name" value="FGGY_N"/>
    <property type="match status" value="1"/>
</dbReference>
<dbReference type="InterPro" id="IPR018483">
    <property type="entry name" value="Carb_kinase_FGGY_CS"/>
</dbReference>
<comment type="similarity">
    <text evidence="1 8 9">Belongs to the FGGY kinase family.</text>
</comment>
<evidence type="ECO:0000256" key="2">
    <source>
        <dbReference type="ARBA" id="ARBA00022629"/>
    </source>
</evidence>
<dbReference type="PROSITE" id="PS00933">
    <property type="entry name" value="FGGY_KINASES_1"/>
    <property type="match status" value="1"/>
</dbReference>
<dbReference type="EC" id="2.7.1.17" evidence="8 10"/>
<dbReference type="Pfam" id="PF02782">
    <property type="entry name" value="FGGY_C"/>
    <property type="match status" value="1"/>
</dbReference>
<name>A0A930YDD9_9ACTN</name>
<organism evidence="13 14">
    <name type="scientific">Nocardioides islandensis</name>
    <dbReference type="NCBI Taxonomy" id="433663"/>
    <lineage>
        <taxon>Bacteria</taxon>
        <taxon>Bacillati</taxon>
        <taxon>Actinomycetota</taxon>
        <taxon>Actinomycetes</taxon>
        <taxon>Propionibacteriales</taxon>
        <taxon>Nocardioidaceae</taxon>
        <taxon>Nocardioides</taxon>
    </lineage>
</organism>
<dbReference type="InterPro" id="IPR018484">
    <property type="entry name" value="FGGY_N"/>
</dbReference>
<dbReference type="GO" id="GO:0042732">
    <property type="term" value="P:D-xylose metabolic process"/>
    <property type="evidence" value="ECO:0007669"/>
    <property type="project" value="UniProtKB-KW"/>
</dbReference>
<evidence type="ECO:0000313" key="14">
    <source>
        <dbReference type="Proteomes" id="UP000640489"/>
    </source>
</evidence>
<feature type="domain" description="Carbohydrate kinase FGGY C-terminal" evidence="12">
    <location>
        <begin position="242"/>
        <end position="423"/>
    </location>
</feature>
<evidence type="ECO:0000256" key="7">
    <source>
        <dbReference type="ARBA" id="ARBA00023277"/>
    </source>
</evidence>
<dbReference type="RefSeq" id="WP_194705838.1">
    <property type="nucleotide sequence ID" value="NZ_JADKPN010000002.1"/>
</dbReference>
<keyword evidence="3 8" id="KW-0808">Transferase</keyword>
<comment type="function">
    <text evidence="8">Catalyzes the phosphorylation of D-xylulose to D-xylulose 5-phosphate.</text>
</comment>
<evidence type="ECO:0000256" key="8">
    <source>
        <dbReference type="HAMAP-Rule" id="MF_02220"/>
    </source>
</evidence>
<accession>A0A930YDD9</accession>
<evidence type="ECO:0000259" key="11">
    <source>
        <dbReference type="Pfam" id="PF00370"/>
    </source>
</evidence>
<evidence type="ECO:0000256" key="6">
    <source>
        <dbReference type="ARBA" id="ARBA00022840"/>
    </source>
</evidence>
<reference evidence="13" key="1">
    <citation type="submission" date="2020-11" db="EMBL/GenBank/DDBJ databases">
        <title>Nocardioides sp. nov., isolated from Soil of Cynanchum wilfordii Hemsley rhizosphere.</title>
        <authorList>
            <person name="Lee J.-S."/>
            <person name="Suh M.K."/>
            <person name="Kim J.-S."/>
        </authorList>
    </citation>
    <scope>NUCLEOTIDE SEQUENCE</scope>
    <source>
        <strain evidence="13">KCTC 19275</strain>
    </source>
</reference>
<dbReference type="HAMAP" id="MF_02220">
    <property type="entry name" value="XylB"/>
    <property type="match status" value="1"/>
</dbReference>
<dbReference type="InterPro" id="IPR018485">
    <property type="entry name" value="FGGY_C"/>
</dbReference>
<feature type="domain" description="Carbohydrate kinase FGGY N-terminal" evidence="11">
    <location>
        <begin position="4"/>
        <end position="215"/>
    </location>
</feature>
<evidence type="ECO:0000256" key="9">
    <source>
        <dbReference type="RuleBase" id="RU003733"/>
    </source>
</evidence>
<dbReference type="SUPFAM" id="SSF53067">
    <property type="entry name" value="Actin-like ATPase domain"/>
    <property type="match status" value="2"/>
</dbReference>
<gene>
    <name evidence="8 10 13" type="primary">xylB</name>
    <name evidence="13" type="ORF">ISU07_05770</name>
</gene>
<comment type="catalytic activity">
    <reaction evidence="8 10">
        <text>D-xylulose + ATP = D-xylulose 5-phosphate + ADP + H(+)</text>
        <dbReference type="Rhea" id="RHEA:10964"/>
        <dbReference type="ChEBI" id="CHEBI:15378"/>
        <dbReference type="ChEBI" id="CHEBI:17140"/>
        <dbReference type="ChEBI" id="CHEBI:30616"/>
        <dbReference type="ChEBI" id="CHEBI:57737"/>
        <dbReference type="ChEBI" id="CHEBI:456216"/>
        <dbReference type="EC" id="2.7.1.17"/>
    </reaction>
</comment>
<feature type="binding site" evidence="8">
    <location>
        <begin position="71"/>
        <end position="72"/>
    </location>
    <ligand>
        <name>substrate</name>
    </ligand>
</feature>
<keyword evidence="6 8" id="KW-0067">ATP-binding</keyword>
<keyword evidence="4 8" id="KW-0547">Nucleotide-binding</keyword>
<dbReference type="PIRSF" id="PIRSF000538">
    <property type="entry name" value="GlpK"/>
    <property type="match status" value="1"/>
</dbReference>
<comment type="caution">
    <text evidence="13">The sequence shown here is derived from an EMBL/GenBank/DDBJ whole genome shotgun (WGS) entry which is preliminary data.</text>
</comment>
<dbReference type="AlphaFoldDB" id="A0A930YDD9"/>
<dbReference type="InterPro" id="IPR006000">
    <property type="entry name" value="Xylulokinase"/>
</dbReference>
<sequence length="475" mass="48796">MTLVAGVDSSTQSCKVVIRDADSGALVREGSATHPDGTEVDPQAWWLALQEALDRAGGLADVTALSIAGQQHGLVALDERGDVVRPALLWNDVRSADAARDLVTELGPGAWASATGSVPVASFTVTKLRWLAEHEPENAARVAAVALPHDWLTWRLSGARGLDTLVTDRSDASGTGYFDPVAGEYRRDLLALALGRDDVRLPRVLAPAESAGEGPDGVTLGAGCGDNAGAALGLGLRAGEVSVSVGTSGVVACVSDSPTHDRSGVVAGFADATGRYLPLACTLNGSRVLDAAGALLDVDHEELSRLALAAAPGAGGLVQVPYLVGERTPDLPGATGELHGMTLDNLTRANLARAAVEGLLCLLGSAITGMREHGVAVEAVTLLGGGARSEAVRRLAPAVWGLPVDLPAPAQYVADGAARQAAWVLTGASAPPVWERPATARMSAEATPEVMERYAAAAEAVAARYVENDHSMPDR</sequence>
<dbReference type="PANTHER" id="PTHR43095:SF5">
    <property type="entry name" value="XYLULOSE KINASE"/>
    <property type="match status" value="1"/>
</dbReference>
<evidence type="ECO:0000313" key="13">
    <source>
        <dbReference type="EMBL" id="MBF4762627.1"/>
    </source>
</evidence>
<evidence type="ECO:0000256" key="10">
    <source>
        <dbReference type="RuleBase" id="RU364073"/>
    </source>
</evidence>
<keyword evidence="2 8" id="KW-0859">Xylose metabolism</keyword>
<keyword evidence="5 8" id="KW-0418">Kinase</keyword>